<organism evidence="3">
    <name type="scientific">Phaffia rhodozyma</name>
    <name type="common">Yeast</name>
    <name type="synonym">Xanthophyllomyces dendrorhous</name>
    <dbReference type="NCBI Taxonomy" id="264483"/>
    <lineage>
        <taxon>Eukaryota</taxon>
        <taxon>Fungi</taxon>
        <taxon>Dikarya</taxon>
        <taxon>Basidiomycota</taxon>
        <taxon>Agaricomycotina</taxon>
        <taxon>Tremellomycetes</taxon>
        <taxon>Cystofilobasidiales</taxon>
        <taxon>Mrakiaceae</taxon>
        <taxon>Phaffia</taxon>
    </lineage>
</organism>
<feature type="compositionally biased region" description="Low complexity" evidence="1">
    <location>
        <begin position="541"/>
        <end position="567"/>
    </location>
</feature>
<feature type="region of interest" description="Disordered" evidence="1">
    <location>
        <begin position="231"/>
        <end position="259"/>
    </location>
</feature>
<reference evidence="3" key="1">
    <citation type="submission" date="2014-08" db="EMBL/GenBank/DDBJ databases">
        <authorList>
            <person name="Sharma Rahul"/>
            <person name="Thines Marco"/>
        </authorList>
    </citation>
    <scope>NUCLEOTIDE SEQUENCE</scope>
</reference>
<feature type="compositionally biased region" description="Acidic residues" evidence="1">
    <location>
        <begin position="849"/>
        <end position="872"/>
    </location>
</feature>
<feature type="region of interest" description="Disordered" evidence="1">
    <location>
        <begin position="169"/>
        <end position="216"/>
    </location>
</feature>
<feature type="compositionally biased region" description="Low complexity" evidence="1">
    <location>
        <begin position="902"/>
        <end position="912"/>
    </location>
</feature>
<dbReference type="AlphaFoldDB" id="A0A0F7SKR6"/>
<feature type="compositionally biased region" description="Acidic residues" evidence="1">
    <location>
        <begin position="170"/>
        <end position="180"/>
    </location>
</feature>
<feature type="compositionally biased region" description="Polar residues" evidence="1">
    <location>
        <begin position="680"/>
        <end position="701"/>
    </location>
</feature>
<sequence length="1026" mass="105785">MAQYFPAPAIASPMNGTGSVVHNPDDGDVQTRLPSICVDYLSHDWTEEDIWSSWRTMTRTKNEVANGVRLENASWRTWWKQRNKLKTISPETLNWLKDSDVTWLYGPLHTNVEAVPPPRISTTEDHLDLSSGKRAKPILKHRTISEILTGPNNERAQMGGSASPILESLYPEDEEDEFSETEGRSRPGLHQTRSDTNILRRSTGRRGNSPPRFQLPSMNISYAAATNPAGGAGSALTPFPGGATPSDTGDHGGREGRDGAKRHISFNTFVEQCISLSEPTSIPPDRPDSSSSEDGGIDSSDEDEHLEMRSTGSSSSSYAVRPSGSRQSSTEHFTIAHIAPALLKNNEVLPAPAPAIVYVPNAGSAAANNQDAGVQRKESIASSQARAEGDFPSPIDAAQWDEDDDEYDYFRGGQQGGSSSGPGRSSHGGRVGSVGHYEGKSTSQTSSANSSGTSTPTVRRGASVGSTTPPAYASVPSVQDKVGNSEVKIIRDTSSPASATNTSGTSSKDSSTPSTTPPSPNVSAGRSILRNKAGSSGGSGKSSSGDKAGSYFPPSTSTASSSGTATPEISRDEGIGAGGVFQAVSGPGNVPTAAPASPSPASTNTSSAATSSSLASTGGDDKVVSSPDVAPTRGRSVVRNSSATSLHDRPASRGTSSSGIPGSPISSTGGWPTSAPGGVTSPTGAVHPSTTPVTKASNSSAGAGPRGAKPPSINTQPATGKAGAQEPSFGEEDEDNGLSPRSPSGDNGMRIDDYWATHTQNEDQKDSNESKKHVPTAGPKDGQGGGEGVSHVEQEAKKGKLSIPGSGMVGDHFQKGDVGDVPKDEVATKREDNRSNREPEESDTVREQVDDDDDDDKKESQEVEADEDNEEGEGYKFMASTNPTPTSSPTIQMRPLPRSGQSTSASSLPHAHSAPKKPSPSSSSSAVPTLANASSSSSPPSSKGSGPSIDQRSSAFSAQNIASSSFSPGSGSAIGQGLGLGLGQSKKQDGQVTSPSGGGVVATARDLLGVLWGMGSGSENSGGKKP</sequence>
<feature type="region of interest" description="Disordered" evidence="1">
    <location>
        <begin position="277"/>
        <end position="330"/>
    </location>
</feature>
<dbReference type="EMBL" id="LN483142">
    <property type="protein sequence ID" value="CED82742.1"/>
    <property type="molecule type" value="Genomic_DNA"/>
</dbReference>
<feature type="compositionally biased region" description="Low complexity" evidence="1">
    <location>
        <begin position="654"/>
        <end position="674"/>
    </location>
</feature>
<feature type="compositionally biased region" description="Acidic residues" evidence="1">
    <location>
        <begin position="295"/>
        <end position="305"/>
    </location>
</feature>
<evidence type="ECO:0000313" key="3">
    <source>
        <dbReference type="EMBL" id="CED82742.1"/>
    </source>
</evidence>
<dbReference type="GO" id="GO:0005773">
    <property type="term" value="C:vacuole"/>
    <property type="evidence" value="ECO:0007669"/>
    <property type="project" value="GOC"/>
</dbReference>
<dbReference type="GO" id="GO:0007039">
    <property type="term" value="P:protein catabolic process in the vacuole"/>
    <property type="evidence" value="ECO:0007669"/>
    <property type="project" value="TreeGrafter"/>
</dbReference>
<evidence type="ECO:0000259" key="2">
    <source>
        <dbReference type="Pfam" id="PF08550"/>
    </source>
</evidence>
<feature type="domain" description="Nitrogen regulatory protein areA GATA-like" evidence="2">
    <location>
        <begin position="53"/>
        <end position="80"/>
    </location>
</feature>
<dbReference type="PANTHER" id="PTHR28051:SF1">
    <property type="entry name" value="PROTEIN MTL1-RELATED"/>
    <property type="match status" value="1"/>
</dbReference>
<proteinExistence type="predicted"/>
<feature type="compositionally biased region" description="Low complexity" evidence="1">
    <location>
        <begin position="934"/>
        <end position="948"/>
    </location>
</feature>
<feature type="compositionally biased region" description="Low complexity" evidence="1">
    <location>
        <begin position="500"/>
        <end position="514"/>
    </location>
</feature>
<dbReference type="Pfam" id="PF08550">
    <property type="entry name" value="GATA_AreA"/>
    <property type="match status" value="1"/>
</dbReference>
<name>A0A0F7SKR6_PHARH</name>
<feature type="compositionally biased region" description="Polar residues" evidence="1">
    <location>
        <begin position="310"/>
        <end position="330"/>
    </location>
</feature>
<feature type="compositionally biased region" description="Basic and acidic residues" evidence="1">
    <location>
        <begin position="248"/>
        <end position="259"/>
    </location>
</feature>
<feature type="compositionally biased region" description="Low complexity" evidence="1">
    <location>
        <begin position="591"/>
        <end position="617"/>
    </location>
</feature>
<dbReference type="InterPro" id="IPR052292">
    <property type="entry name" value="Glucose_repression_reg"/>
</dbReference>
<protein>
    <recommendedName>
        <fullName evidence="2">Nitrogen regulatory protein areA GATA-like domain-containing protein</fullName>
    </recommendedName>
</protein>
<feature type="compositionally biased region" description="Basic and acidic residues" evidence="1">
    <location>
        <begin position="812"/>
        <end position="848"/>
    </location>
</feature>
<feature type="compositionally biased region" description="Basic and acidic residues" evidence="1">
    <location>
        <begin position="749"/>
        <end position="772"/>
    </location>
</feature>
<feature type="compositionally biased region" description="Gly residues" evidence="1">
    <location>
        <begin position="972"/>
        <end position="982"/>
    </location>
</feature>
<evidence type="ECO:0000256" key="1">
    <source>
        <dbReference type="SAM" id="MobiDB-lite"/>
    </source>
</evidence>
<dbReference type="PANTHER" id="PTHR28051">
    <property type="entry name" value="PROTEIN MTL1-RELATED"/>
    <property type="match status" value="1"/>
</dbReference>
<accession>A0A0F7SKR6</accession>
<feature type="region of interest" description="Disordered" evidence="1">
    <location>
        <begin position="367"/>
        <end position="1000"/>
    </location>
</feature>
<feature type="compositionally biased region" description="Polar residues" evidence="1">
    <location>
        <begin position="950"/>
        <end position="962"/>
    </location>
</feature>
<dbReference type="GO" id="GO:0042149">
    <property type="term" value="P:cellular response to glucose starvation"/>
    <property type="evidence" value="ECO:0007669"/>
    <property type="project" value="TreeGrafter"/>
</dbReference>
<feature type="compositionally biased region" description="Low complexity" evidence="1">
    <location>
        <begin position="433"/>
        <end position="457"/>
    </location>
</feature>
<dbReference type="InterPro" id="IPR013860">
    <property type="entry name" value="AreA_GATA"/>
</dbReference>
<feature type="compositionally biased region" description="Low complexity" evidence="1">
    <location>
        <begin position="880"/>
        <end position="890"/>
    </location>
</feature>